<dbReference type="Gene3D" id="3.40.50.300">
    <property type="entry name" value="P-loop containing nucleotide triphosphate hydrolases"/>
    <property type="match status" value="2"/>
</dbReference>
<dbReference type="Gene3D" id="3.30.40.10">
    <property type="entry name" value="Zinc/RING finger domain, C3HC4 (zinc finger)"/>
    <property type="match status" value="1"/>
</dbReference>
<evidence type="ECO:0000256" key="1">
    <source>
        <dbReference type="SAM" id="Coils"/>
    </source>
</evidence>
<dbReference type="SUPFAM" id="SSF57850">
    <property type="entry name" value="RING/U-box"/>
    <property type="match status" value="1"/>
</dbReference>
<evidence type="ECO:0000259" key="2">
    <source>
        <dbReference type="PROSITE" id="PS50089"/>
    </source>
</evidence>
<dbReference type="InterPro" id="IPR013083">
    <property type="entry name" value="Znf_RING/FYVE/PHD"/>
</dbReference>
<dbReference type="InterPro" id="IPR027417">
    <property type="entry name" value="P-loop_NTPase"/>
</dbReference>
<dbReference type="SMART" id="SM01197">
    <property type="entry name" value="FANCL_C"/>
    <property type="match status" value="1"/>
</dbReference>
<proteinExistence type="predicted"/>
<accession>A0A6C0BDJ0</accession>
<dbReference type="PROSITE" id="PS50089">
    <property type="entry name" value="ZF_RING_2"/>
    <property type="match status" value="1"/>
</dbReference>
<dbReference type="EMBL" id="MN739120">
    <property type="protein sequence ID" value="QHS89821.1"/>
    <property type="molecule type" value="Genomic_DNA"/>
</dbReference>
<dbReference type="AlphaFoldDB" id="A0A6C0BDJ0"/>
<name>A0A6C0BDJ0_9ZZZZ</name>
<feature type="coiled-coil region" evidence="1">
    <location>
        <begin position="477"/>
        <end position="504"/>
    </location>
</feature>
<reference evidence="3" key="1">
    <citation type="journal article" date="2020" name="Nature">
        <title>Giant virus diversity and host interactions through global metagenomics.</title>
        <authorList>
            <person name="Schulz F."/>
            <person name="Roux S."/>
            <person name="Paez-Espino D."/>
            <person name="Jungbluth S."/>
            <person name="Walsh D.A."/>
            <person name="Denef V.J."/>
            <person name="McMahon K.D."/>
            <person name="Konstantinidis K.T."/>
            <person name="Eloe-Fadrosh E.A."/>
            <person name="Kyrpides N.C."/>
            <person name="Woyke T."/>
        </authorList>
    </citation>
    <scope>NUCLEOTIDE SEQUENCE</scope>
    <source>
        <strain evidence="3">GVMAG-M-3300010160-4</strain>
    </source>
</reference>
<protein>
    <recommendedName>
        <fullName evidence="2">RING-type domain-containing protein</fullName>
    </recommendedName>
</protein>
<organism evidence="3">
    <name type="scientific">viral metagenome</name>
    <dbReference type="NCBI Taxonomy" id="1070528"/>
    <lineage>
        <taxon>unclassified sequences</taxon>
        <taxon>metagenomes</taxon>
        <taxon>organismal metagenomes</taxon>
    </lineage>
</organism>
<evidence type="ECO:0000313" key="3">
    <source>
        <dbReference type="EMBL" id="QHS89821.1"/>
    </source>
</evidence>
<dbReference type="InterPro" id="IPR001841">
    <property type="entry name" value="Znf_RING"/>
</dbReference>
<dbReference type="SUPFAM" id="SSF52540">
    <property type="entry name" value="P-loop containing nucleoside triphosphate hydrolases"/>
    <property type="match status" value="2"/>
</dbReference>
<keyword evidence="1" id="KW-0175">Coiled coil</keyword>
<sequence length="771" mass="88592">MRRSLKSVKIPDDTSEIADSMDEYSTIPNFESIPTNAFQIPYLSAPLWKHQIQAAYCMLKAEASGPIINDKGEIFYSRSGLLPMPTGTGKTSMVLSICSFPVDEPAIQHTVAGTSLNVIMLNKKKRENIDVTVICSKQDIITNAWIPDIMARFSGLPFYEFKTIGTFEKEALKSPEYIQGSQYIDNVILYIKTCIQNLEHGRINQGQFEMCMIQIMDKELKTVADANSYIQQKEHEKQTLKEKVVMDRIVKLLKSNKIVFISMTSFYFLINVFKTYTIGRLIFDEPQQITIENQIRFEQYIPDRRLKSLRSVGRNVPFYEESPARFIWYISATPYDIPKHVANHYINGWVDKNDFVMNDYINSKDGERLFPELVSQYVIKFPLSYILEERPDFHLLFKKFKLKCRQQAEVGIIRGVLGSEIDNLLENDDMAAVIDKLKVSGTATNILDAAVERMSHDIHILQTRISNYLPNTPKHVVENSNKELQNLRVKLKDIQLKIDTFQGKTIIGNDGIPQNIDCSICFDTMHFVPTEGDLPENRCIVHVKCMNSFHLKCLFQAIAKNKQCPMCREEVKDQKDIKPPYDTNGNNIQNQIIREHSVHQQTQINLDEQIEYDSKLDAIEKALLSPLEINGTYYKRSKILLFINFSTDTTSNIETIVKLIQKCGYSVRLPFNAGTINELQVKYPPIGRATVTCKKENTAINKEMETFKTSPEPFVWLFRSGKESSGLNFPFVDTLIQYSDYGRQVIGRVLRMNRTSPCEIITLSYKDDKKN</sequence>
<feature type="domain" description="RING-type" evidence="2">
    <location>
        <begin position="518"/>
        <end position="568"/>
    </location>
</feature>